<protein>
    <submittedName>
        <fullName evidence="6">Steryl-sulfatase-like</fullName>
    </submittedName>
</protein>
<name>A0A9Y6M7F4_9CICH</name>
<dbReference type="PANTHER" id="PTHR42693">
    <property type="entry name" value="ARYLSULFATASE FAMILY MEMBER"/>
    <property type="match status" value="1"/>
</dbReference>
<accession>A0A9Y6M7F4</accession>
<dbReference type="InterPro" id="IPR017850">
    <property type="entry name" value="Alkaline_phosphatase_core_sf"/>
</dbReference>
<reference evidence="6" key="1">
    <citation type="submission" date="2025-08" db="UniProtKB">
        <authorList>
            <consortium name="RefSeq"/>
        </authorList>
    </citation>
    <scope>IDENTIFICATION</scope>
</reference>
<keyword evidence="3" id="KW-1133">Transmembrane helix</keyword>
<dbReference type="GeneID" id="102214363"/>
<comment type="similarity">
    <text evidence="2">Belongs to the sulfatase family.</text>
</comment>
<dbReference type="SUPFAM" id="SSF53649">
    <property type="entry name" value="Alkaline phosphatase-like"/>
    <property type="match status" value="1"/>
</dbReference>
<organism evidence="5 6">
    <name type="scientific">Pundamilia nyererei</name>
    <dbReference type="NCBI Taxonomy" id="303518"/>
    <lineage>
        <taxon>Eukaryota</taxon>
        <taxon>Metazoa</taxon>
        <taxon>Chordata</taxon>
        <taxon>Craniata</taxon>
        <taxon>Vertebrata</taxon>
        <taxon>Euteleostomi</taxon>
        <taxon>Actinopterygii</taxon>
        <taxon>Neopterygii</taxon>
        <taxon>Teleostei</taxon>
        <taxon>Neoteleostei</taxon>
        <taxon>Acanthomorphata</taxon>
        <taxon>Ovalentaria</taxon>
        <taxon>Cichlomorphae</taxon>
        <taxon>Cichliformes</taxon>
        <taxon>Cichlidae</taxon>
        <taxon>African cichlids</taxon>
        <taxon>Pseudocrenilabrinae</taxon>
        <taxon>Haplochromini</taxon>
        <taxon>Pundamilia</taxon>
    </lineage>
</organism>
<dbReference type="InterPro" id="IPR050738">
    <property type="entry name" value="Sulfatase"/>
</dbReference>
<dbReference type="Proteomes" id="UP000695023">
    <property type="component" value="Unplaced"/>
</dbReference>
<dbReference type="GO" id="GO:0004065">
    <property type="term" value="F:arylsulfatase activity"/>
    <property type="evidence" value="ECO:0007669"/>
    <property type="project" value="TreeGrafter"/>
</dbReference>
<proteinExistence type="inferred from homology"/>
<sequence length="204" mass="23245">MPEEWRVLKNKGGKWHLGLNCESRDDHCHHPNNHGFNYFFGIPLTNLRDCQPGHGTIFQFHKYLPYRTMGIVLLTTVVLHYSGVIGRSIVEQPYKSENMTQRMVHEAVDFIERNSNRPFLLLFSFLQVHTAIFASAAFRGTSRHGIYGDAVQEVDWSVGQLMEMLDRLSLRGKTLVYLTSDQGAHLEEISARGDVHGGSNGIYK</sequence>
<evidence type="ECO:0000313" key="5">
    <source>
        <dbReference type="Proteomes" id="UP000695023"/>
    </source>
</evidence>
<dbReference type="Gene3D" id="3.40.720.10">
    <property type="entry name" value="Alkaline Phosphatase, subunit A"/>
    <property type="match status" value="1"/>
</dbReference>
<feature type="transmembrane region" description="Helical" evidence="3">
    <location>
        <begin position="119"/>
        <end position="138"/>
    </location>
</feature>
<comment type="cofactor">
    <cofactor evidence="1">
        <name>Ca(2+)</name>
        <dbReference type="ChEBI" id="CHEBI:29108"/>
    </cofactor>
</comment>
<dbReference type="PANTHER" id="PTHR42693:SF9">
    <property type="entry name" value="STERYL-SULFATASE"/>
    <property type="match status" value="1"/>
</dbReference>
<dbReference type="RefSeq" id="XP_013768840.1">
    <property type="nucleotide sequence ID" value="XM_013913386.1"/>
</dbReference>
<feature type="transmembrane region" description="Helical" evidence="3">
    <location>
        <begin position="71"/>
        <end position="90"/>
    </location>
</feature>
<evidence type="ECO:0000313" key="6">
    <source>
        <dbReference type="RefSeq" id="XP_013768840.1"/>
    </source>
</evidence>
<keyword evidence="3" id="KW-0472">Membrane</keyword>
<evidence type="ECO:0000256" key="3">
    <source>
        <dbReference type="SAM" id="Phobius"/>
    </source>
</evidence>
<feature type="non-terminal residue" evidence="6">
    <location>
        <position position="204"/>
    </location>
</feature>
<gene>
    <name evidence="6" type="primary">LOC102214363</name>
</gene>
<keyword evidence="5" id="KW-1185">Reference proteome</keyword>
<dbReference type="AlphaFoldDB" id="A0A9Y6M7F4"/>
<evidence type="ECO:0000259" key="4">
    <source>
        <dbReference type="Pfam" id="PF00884"/>
    </source>
</evidence>
<keyword evidence="3" id="KW-0812">Transmembrane</keyword>
<feature type="domain" description="Sulfatase N-terminal" evidence="4">
    <location>
        <begin position="13"/>
        <end position="197"/>
    </location>
</feature>
<evidence type="ECO:0000256" key="2">
    <source>
        <dbReference type="ARBA" id="ARBA00008779"/>
    </source>
</evidence>
<dbReference type="Pfam" id="PF00884">
    <property type="entry name" value="Sulfatase"/>
    <property type="match status" value="1"/>
</dbReference>
<evidence type="ECO:0000256" key="1">
    <source>
        <dbReference type="ARBA" id="ARBA00001913"/>
    </source>
</evidence>
<dbReference type="InterPro" id="IPR000917">
    <property type="entry name" value="Sulfatase_N"/>
</dbReference>